<comment type="caution">
    <text evidence="1">The sequence shown here is derived from an EMBL/GenBank/DDBJ whole genome shotgun (WGS) entry which is preliminary data.</text>
</comment>
<accession>A0ACC0YCB8</accession>
<dbReference type="Proteomes" id="UP001163603">
    <property type="component" value="Chromosome 7"/>
</dbReference>
<name>A0ACC0YCB8_9ROSI</name>
<reference evidence="2" key="1">
    <citation type="journal article" date="2023" name="G3 (Bethesda)">
        <title>Genome assembly and association tests identify interacting loci associated with vigor, precocity, and sex in interspecific pistachio rootstocks.</title>
        <authorList>
            <person name="Palmer W."/>
            <person name="Jacygrad E."/>
            <person name="Sagayaradj S."/>
            <person name="Cavanaugh K."/>
            <person name="Han R."/>
            <person name="Bertier L."/>
            <person name="Beede B."/>
            <person name="Kafkas S."/>
            <person name="Golino D."/>
            <person name="Preece J."/>
            <person name="Michelmore R."/>
        </authorList>
    </citation>
    <scope>NUCLEOTIDE SEQUENCE [LARGE SCALE GENOMIC DNA]</scope>
</reference>
<dbReference type="EMBL" id="CM047742">
    <property type="protein sequence ID" value="KAJ0034754.1"/>
    <property type="molecule type" value="Genomic_DNA"/>
</dbReference>
<gene>
    <name evidence="1" type="ORF">Pint_26258</name>
</gene>
<proteinExistence type="predicted"/>
<evidence type="ECO:0000313" key="1">
    <source>
        <dbReference type="EMBL" id="KAJ0034754.1"/>
    </source>
</evidence>
<protein>
    <submittedName>
        <fullName evidence="1">Uncharacterized protein</fullName>
    </submittedName>
</protein>
<organism evidence="1 2">
    <name type="scientific">Pistacia integerrima</name>
    <dbReference type="NCBI Taxonomy" id="434235"/>
    <lineage>
        <taxon>Eukaryota</taxon>
        <taxon>Viridiplantae</taxon>
        <taxon>Streptophyta</taxon>
        <taxon>Embryophyta</taxon>
        <taxon>Tracheophyta</taxon>
        <taxon>Spermatophyta</taxon>
        <taxon>Magnoliopsida</taxon>
        <taxon>eudicotyledons</taxon>
        <taxon>Gunneridae</taxon>
        <taxon>Pentapetalae</taxon>
        <taxon>rosids</taxon>
        <taxon>malvids</taxon>
        <taxon>Sapindales</taxon>
        <taxon>Anacardiaceae</taxon>
        <taxon>Pistacia</taxon>
    </lineage>
</organism>
<evidence type="ECO:0000313" key="2">
    <source>
        <dbReference type="Proteomes" id="UP001163603"/>
    </source>
</evidence>
<keyword evidence="2" id="KW-1185">Reference proteome</keyword>
<sequence length="60" mass="6706">MKLVEEFYRGIPCIGEIYDHATGHSAAHRTMAKHFPTKSHLLWVMMGIPVHEMGPATCIG</sequence>